<keyword evidence="4 9" id="KW-0418">Kinase</keyword>
<keyword evidence="7 9" id="KW-0539">Nucleus</keyword>
<dbReference type="GO" id="GO:0006221">
    <property type="term" value="P:pyrimidine nucleotide biosynthetic process"/>
    <property type="evidence" value="ECO:0007669"/>
    <property type="project" value="UniProtKB-UniRule"/>
</dbReference>
<comment type="domain">
    <text evidence="9">Consists of three domains, a large central CORE domain and two small peripheral domains, NMPbind and LID, which undergo movements during catalysis. The LID domain closes over the site of phosphoryl transfer upon ATP binding. Assembling and dissambling the active center during each catalytic cycle provides an effective means to prevent ATP hydrolysis.</text>
</comment>
<feature type="binding site" evidence="9">
    <location>
        <position position="190"/>
    </location>
    <ligand>
        <name>CMP</name>
        <dbReference type="ChEBI" id="CHEBI:60377"/>
    </ligand>
</feature>
<dbReference type="AlphaFoldDB" id="A0A7S0WVZ6"/>
<feature type="binding site" evidence="9">
    <location>
        <position position="135"/>
    </location>
    <ligand>
        <name>a ribonucleoside 5'-phosphate</name>
        <dbReference type="ChEBI" id="CHEBI:58043"/>
    </ligand>
</feature>
<dbReference type="Gene3D" id="3.40.50.300">
    <property type="entry name" value="P-loop containing nucleotide triphosphate hydrolases"/>
    <property type="match status" value="1"/>
</dbReference>
<evidence type="ECO:0000256" key="7">
    <source>
        <dbReference type="ARBA" id="ARBA00023242"/>
    </source>
</evidence>
<feature type="binding site" evidence="9">
    <location>
        <position position="226"/>
    </location>
    <ligand>
        <name>a ribonucleoside 5'-phosphate</name>
        <dbReference type="ChEBI" id="CHEBI:58043"/>
    </ligand>
</feature>
<dbReference type="GO" id="GO:0005634">
    <property type="term" value="C:nucleus"/>
    <property type="evidence" value="ECO:0007669"/>
    <property type="project" value="UniProtKB-SubCell"/>
</dbReference>
<comment type="subunit">
    <text evidence="9">Monomer.</text>
</comment>
<dbReference type="FunFam" id="3.40.50.300:FF:000315">
    <property type="entry name" value="Adenylate kinase 1"/>
    <property type="match status" value="1"/>
</dbReference>
<comment type="subcellular location">
    <subcellularLocation>
        <location evidence="9">Cytoplasm</location>
    </subcellularLocation>
    <subcellularLocation>
        <location evidence="9">Nucleus</location>
    </subcellularLocation>
</comment>
<feature type="binding site" evidence="9">
    <location>
        <begin position="183"/>
        <end position="186"/>
    </location>
    <ligand>
        <name>a ribonucleoside 5'-phosphate</name>
        <dbReference type="ChEBI" id="CHEBI:58043"/>
    </ligand>
</feature>
<dbReference type="NCBIfam" id="TIGR01359">
    <property type="entry name" value="UMP_CMP_kin_fam"/>
    <property type="match status" value="1"/>
</dbReference>
<name>A0A7S0WVZ6_9CHLO</name>
<comment type="catalytic activity">
    <reaction evidence="9">
        <text>dCMP + ATP = dCDP + ADP</text>
        <dbReference type="Rhea" id="RHEA:25094"/>
        <dbReference type="ChEBI" id="CHEBI:30616"/>
        <dbReference type="ChEBI" id="CHEBI:57566"/>
        <dbReference type="ChEBI" id="CHEBI:58593"/>
        <dbReference type="ChEBI" id="CHEBI:456216"/>
        <dbReference type="EC" id="2.7.4.14"/>
    </reaction>
</comment>
<evidence type="ECO:0000256" key="5">
    <source>
        <dbReference type="ARBA" id="ARBA00022840"/>
    </source>
</evidence>
<comment type="catalytic activity">
    <reaction evidence="8 9">
        <text>UMP + ATP = UDP + ADP</text>
        <dbReference type="Rhea" id="RHEA:24400"/>
        <dbReference type="ChEBI" id="CHEBI:30616"/>
        <dbReference type="ChEBI" id="CHEBI:57865"/>
        <dbReference type="ChEBI" id="CHEBI:58223"/>
        <dbReference type="ChEBI" id="CHEBI:456216"/>
        <dbReference type="EC" id="2.7.4.14"/>
    </reaction>
</comment>
<dbReference type="GO" id="GO:0005737">
    <property type="term" value="C:cytoplasm"/>
    <property type="evidence" value="ECO:0007669"/>
    <property type="project" value="UniProtKB-SubCell"/>
</dbReference>
<evidence type="ECO:0000313" key="10">
    <source>
        <dbReference type="EMBL" id="CAD8687712.1"/>
    </source>
</evidence>
<dbReference type="CDD" id="cd01428">
    <property type="entry name" value="ADK"/>
    <property type="match status" value="1"/>
</dbReference>
<dbReference type="PROSITE" id="PS00113">
    <property type="entry name" value="ADENYLATE_KINASE"/>
    <property type="match status" value="1"/>
</dbReference>
<protein>
    <recommendedName>
        <fullName evidence="9">UMP-CMP kinase</fullName>
        <ecNumber evidence="9">2.7.4.14</ecNumber>
    </recommendedName>
    <alternativeName>
        <fullName evidence="9">Deoxycytidylate kinase</fullName>
        <shortName evidence="9">CK</shortName>
        <shortName evidence="9">dCMP kinase</shortName>
    </alternativeName>
    <alternativeName>
        <fullName evidence="9">Uridine monophosphate/cytidine monophosphate kinase</fullName>
        <shortName evidence="9">UMP/CMP kinase</shortName>
        <shortName evidence="9">UMP/CMPK</shortName>
    </alternativeName>
</protein>
<dbReference type="HAMAP" id="MF_00235">
    <property type="entry name" value="Adenylate_kinase_Adk"/>
    <property type="match status" value="1"/>
</dbReference>
<keyword evidence="5 9" id="KW-0067">ATP-binding</keyword>
<feature type="binding site" evidence="9">
    <location>
        <begin position="109"/>
        <end position="114"/>
    </location>
    <ligand>
        <name>ATP</name>
        <dbReference type="ChEBI" id="CHEBI:30616"/>
    </ligand>
</feature>
<feature type="binding site" evidence="9">
    <location>
        <begin position="156"/>
        <end position="158"/>
    </location>
    <ligand>
        <name>a ribonucleoside 5'-phosphate</name>
        <dbReference type="ChEBI" id="CHEBI:58043"/>
    </ligand>
</feature>
<accession>A0A7S0WVZ6</accession>
<dbReference type="GO" id="GO:0006207">
    <property type="term" value="P:'de novo' pyrimidine nucleobase biosynthetic process"/>
    <property type="evidence" value="ECO:0007669"/>
    <property type="project" value="InterPro"/>
</dbReference>
<dbReference type="HAMAP" id="MF_03172">
    <property type="entry name" value="Adenylate_kinase_UMP_CMP_kin"/>
    <property type="match status" value="1"/>
</dbReference>
<feature type="binding site" evidence="9">
    <location>
        <position position="222"/>
    </location>
    <ligand>
        <name>ATP</name>
        <dbReference type="ChEBI" id="CHEBI:30616"/>
    </ligand>
</feature>
<sequence>MYAARRELAKNALCMLRNQGASRVRSLTTTAYRTGACAEVATKQTVQKPWATALSFAATGLAAATAVAATSTTALCAPATAVAEPAAKVASSTATSTKPVVVFVLGGPGAGKGTQCANLIRDYGFEHLSAGDLLRAHVKSGTKEGNVVAEMIKNGQIVPSEVTVGLLQEAMKASGKEKFLIDGFPRNDENRGAFERVMGYDCEFVLFFDCPEDVMEKRLLGRNEGRTDDNIETIRKRFKVFVESSMPVVQYYEGLGKVRRVVADRDVNEVYEVTKTFFNQYLEE</sequence>
<comment type="catalytic activity">
    <reaction evidence="9">
        <text>CMP + ATP = CDP + ADP</text>
        <dbReference type="Rhea" id="RHEA:11600"/>
        <dbReference type="ChEBI" id="CHEBI:30616"/>
        <dbReference type="ChEBI" id="CHEBI:58069"/>
        <dbReference type="ChEBI" id="CHEBI:60377"/>
        <dbReference type="ChEBI" id="CHEBI:456216"/>
        <dbReference type="EC" id="2.7.4.14"/>
    </reaction>
</comment>
<keyword evidence="6 9" id="KW-0665">Pyrimidine biosynthesis</keyword>
<dbReference type="GO" id="GO:0005524">
    <property type="term" value="F:ATP binding"/>
    <property type="evidence" value="ECO:0007669"/>
    <property type="project" value="UniProtKB-KW"/>
</dbReference>
<comment type="cofactor">
    <cofactor evidence="9">
        <name>Mg(2+)</name>
        <dbReference type="ChEBI" id="CHEBI:18420"/>
    </cofactor>
    <text evidence="9">Binds 1 Mg(2+) ion per monomer.</text>
</comment>
<dbReference type="PRINTS" id="PR00094">
    <property type="entry name" value="ADENYLTKNASE"/>
</dbReference>
<dbReference type="InterPro" id="IPR027417">
    <property type="entry name" value="P-loop_NTPase"/>
</dbReference>
<dbReference type="InterPro" id="IPR000850">
    <property type="entry name" value="Adenylat/UMP-CMP_kin"/>
</dbReference>
<dbReference type="GO" id="GO:0009123">
    <property type="term" value="P:nucleoside monophosphate metabolic process"/>
    <property type="evidence" value="ECO:0007669"/>
    <property type="project" value="UniProtKB-ARBA"/>
</dbReference>
<evidence type="ECO:0000256" key="1">
    <source>
        <dbReference type="ARBA" id="ARBA00022490"/>
    </source>
</evidence>
<dbReference type="GO" id="GO:0016776">
    <property type="term" value="F:phosphotransferase activity, phosphate group as acceptor"/>
    <property type="evidence" value="ECO:0007669"/>
    <property type="project" value="InterPro"/>
</dbReference>
<dbReference type="InterPro" id="IPR033690">
    <property type="entry name" value="Adenylat_kinase_CS"/>
</dbReference>
<keyword evidence="1 9" id="KW-0963">Cytoplasm</keyword>
<keyword evidence="3 9" id="KW-0547">Nucleotide-binding</keyword>
<evidence type="ECO:0000256" key="2">
    <source>
        <dbReference type="ARBA" id="ARBA00022679"/>
    </source>
</evidence>
<organism evidence="10">
    <name type="scientific">Pyramimonas obovata</name>
    <dbReference type="NCBI Taxonomy" id="1411642"/>
    <lineage>
        <taxon>Eukaryota</taxon>
        <taxon>Viridiplantae</taxon>
        <taxon>Chlorophyta</taxon>
        <taxon>Pyramimonadophyceae</taxon>
        <taxon>Pyramimonadales</taxon>
        <taxon>Pyramimonadaceae</taxon>
        <taxon>Pyramimonas</taxon>
        <taxon>Pyramimonas incertae sedis</taxon>
    </lineage>
</organism>
<evidence type="ECO:0000256" key="9">
    <source>
        <dbReference type="HAMAP-Rule" id="MF_03172"/>
    </source>
</evidence>
<dbReference type="EC" id="2.7.4.14" evidence="9"/>
<comment type="function">
    <text evidence="9">Catalyzes the phosphorylation of pyrimidine nucleoside monophosphates at the expense of ATP. Plays an important role in de novo pyrimidine nucleotide biosynthesis. Has preference for UMP and CMP as phosphate acceptors.</text>
</comment>
<dbReference type="EMBL" id="HBFA01036568">
    <property type="protein sequence ID" value="CAD8687712.1"/>
    <property type="molecule type" value="Transcribed_RNA"/>
</dbReference>
<comment type="caution">
    <text evidence="9">Lacks conserved residue(s) required for the propagation of feature annotation.</text>
</comment>
<dbReference type="SUPFAM" id="SSF52540">
    <property type="entry name" value="P-loop containing nucleoside triphosphate hydrolases"/>
    <property type="match status" value="1"/>
</dbReference>
<gene>
    <name evidence="10" type="ORF">POBO1169_LOCUS18275</name>
</gene>
<evidence type="ECO:0000256" key="3">
    <source>
        <dbReference type="ARBA" id="ARBA00022741"/>
    </source>
</evidence>
<dbReference type="Pfam" id="PF00406">
    <property type="entry name" value="ADK"/>
    <property type="match status" value="1"/>
</dbReference>
<dbReference type="GO" id="GO:0019205">
    <property type="term" value="F:nucleobase-containing compound kinase activity"/>
    <property type="evidence" value="ECO:0007669"/>
    <property type="project" value="InterPro"/>
</dbReference>
<dbReference type="PANTHER" id="PTHR23359">
    <property type="entry name" value="NUCLEOTIDE KINASE"/>
    <property type="match status" value="1"/>
</dbReference>
<comment type="similarity">
    <text evidence="9">Belongs to the adenylate kinase family. UMP-CMP kinase subfamily.</text>
</comment>
<evidence type="ECO:0000256" key="4">
    <source>
        <dbReference type="ARBA" id="ARBA00022777"/>
    </source>
</evidence>
<evidence type="ECO:0000256" key="6">
    <source>
        <dbReference type="ARBA" id="ARBA00022975"/>
    </source>
</evidence>
<reference evidence="10" key="1">
    <citation type="submission" date="2021-01" db="EMBL/GenBank/DDBJ databases">
        <authorList>
            <person name="Corre E."/>
            <person name="Pelletier E."/>
            <person name="Niang G."/>
            <person name="Scheremetjew M."/>
            <person name="Finn R."/>
            <person name="Kale V."/>
            <person name="Holt S."/>
            <person name="Cochrane G."/>
            <person name="Meng A."/>
            <person name="Brown T."/>
            <person name="Cohen L."/>
        </authorList>
    </citation>
    <scope>NUCLEOTIDE SEQUENCE</scope>
    <source>
        <strain evidence="10">CCMP722</strain>
    </source>
</reference>
<evidence type="ECO:0000256" key="8">
    <source>
        <dbReference type="ARBA" id="ARBA00048116"/>
    </source>
</evidence>
<feature type="binding site" evidence="9">
    <location>
        <position position="237"/>
    </location>
    <ligand>
        <name>a ribonucleoside 5'-phosphate</name>
        <dbReference type="ChEBI" id="CHEBI:58043"/>
    </ligand>
</feature>
<keyword evidence="2 9" id="KW-0808">Transferase</keyword>
<dbReference type="InterPro" id="IPR006266">
    <property type="entry name" value="UMP_CMP_kinase"/>
</dbReference>
<proteinExistence type="inferred from homology"/>
<feature type="binding site" evidence="9">
    <location>
        <position position="265"/>
    </location>
    <ligand>
        <name>ATP</name>
        <dbReference type="ChEBI" id="CHEBI:30616"/>
    </ligand>
</feature>